<dbReference type="Gene3D" id="2.40.128.680">
    <property type="match status" value="1"/>
</dbReference>
<feature type="compositionally biased region" description="Basic residues" evidence="1">
    <location>
        <begin position="172"/>
        <end position="183"/>
    </location>
</feature>
<dbReference type="OrthoDB" id="6222486at2759"/>
<dbReference type="PANTHER" id="PTHR47204:SF1">
    <property type="entry name" value="RIBONUCLEASE H2 SUBUNIT C"/>
    <property type="match status" value="1"/>
</dbReference>
<feature type="region of interest" description="Disordered" evidence="1">
    <location>
        <begin position="100"/>
        <end position="308"/>
    </location>
</feature>
<reference evidence="2 3" key="1">
    <citation type="journal article" date="2014" name="PLoS Genet.">
        <title>Analysis of the genome and transcriptome of Cryptococcus neoformans var. grubii reveals complex RNA expression and microevolution leading to virulence attenuation.</title>
        <authorList>
            <person name="Janbon G."/>
            <person name="Ormerod K.L."/>
            <person name="Paulet D."/>
            <person name="Byrnes E.J.III."/>
            <person name="Yadav V."/>
            <person name="Chatterjee G."/>
            <person name="Mullapudi N."/>
            <person name="Hon C.C."/>
            <person name="Billmyre R.B."/>
            <person name="Brunel F."/>
            <person name="Bahn Y.S."/>
            <person name="Chen W."/>
            <person name="Chen Y."/>
            <person name="Chow E.W."/>
            <person name="Coppee J.Y."/>
            <person name="Floyd-Averette A."/>
            <person name="Gaillardin C."/>
            <person name="Gerik K.J."/>
            <person name="Goldberg J."/>
            <person name="Gonzalez-Hilarion S."/>
            <person name="Gujja S."/>
            <person name="Hamlin J.L."/>
            <person name="Hsueh Y.P."/>
            <person name="Ianiri G."/>
            <person name="Jones S."/>
            <person name="Kodira C.D."/>
            <person name="Kozubowski L."/>
            <person name="Lam W."/>
            <person name="Marra M."/>
            <person name="Mesner L.D."/>
            <person name="Mieczkowski P.A."/>
            <person name="Moyrand F."/>
            <person name="Nielsen K."/>
            <person name="Proux C."/>
            <person name="Rossignol T."/>
            <person name="Schein J.E."/>
            <person name="Sun S."/>
            <person name="Wollschlaeger C."/>
            <person name="Wood I.A."/>
            <person name="Zeng Q."/>
            <person name="Neuveglise C."/>
            <person name="Newlon C.S."/>
            <person name="Perfect J.R."/>
            <person name="Lodge J.K."/>
            <person name="Idnurm A."/>
            <person name="Stajich J.E."/>
            <person name="Kronstad J.W."/>
            <person name="Sanyal K."/>
            <person name="Heitman J."/>
            <person name="Fraser J.A."/>
            <person name="Cuomo C.A."/>
            <person name="Dietrich F.S."/>
        </authorList>
    </citation>
    <scope>NUCLEOTIDE SEQUENCE [LARGE SCALE GENOMIC DNA]</scope>
    <source>
        <strain evidence="3">H99 / ATCC 208821 / CBS 10515 / FGSC 9487</strain>
    </source>
</reference>
<dbReference type="RefSeq" id="XP_012047376.1">
    <property type="nucleotide sequence ID" value="XM_012191986.1"/>
</dbReference>
<dbReference type="GeneID" id="23887147"/>
<sequence length="413" mass="45498">MSTRFIIPPSPSPLPAAPPLSLLPFSLGPQHAPYTDKHANTSHYFQPRPLVADPVADSAQQQQQQQQLVQATFRGRLLVGQYLSVPPAYRGIILSTSLPPNKGGTEDHTRSFPISSSAPLTPLTSASTSASASTDSAVEDDAEQGNDVRRSQRKSVLARIKGAGQIALAQPRTRRTAPAKKRTRLDSDDEHDHESTSPSTSTPSKRVKSGTPATTPKRTVSVPEIVIQEPTPLKRPPPPATTEEERQEGDGDSIEVHEVKEPFIPSPETENDPPAFNITPPPYTLINKEEEQEQEHEHEQQNDDGPVRILCPTAEFQGFMLYTGDVPLMGFRADELEKERPREERVREEEAGRDLPESDCGSNINLRPSWWRHGGAGEGGDEFVRGMGEWLGLVEVLNKPVYLEGLDDDEEEE</sequence>
<dbReference type="HOGENOM" id="CLU_664271_0_0_1"/>
<feature type="compositionally biased region" description="Basic and acidic residues" evidence="1">
    <location>
        <begin position="184"/>
        <end position="195"/>
    </location>
</feature>
<evidence type="ECO:0000313" key="3">
    <source>
        <dbReference type="Proteomes" id="UP000010091"/>
    </source>
</evidence>
<dbReference type="VEuPathDB" id="FungiDB:CNAG_03671"/>
<gene>
    <name evidence="2" type="ORF">CNAG_03671</name>
</gene>
<dbReference type="Proteomes" id="UP000010091">
    <property type="component" value="Chromosome 2"/>
</dbReference>
<dbReference type="PANTHER" id="PTHR47204">
    <property type="entry name" value="OS02G0168900 PROTEIN"/>
    <property type="match status" value="1"/>
</dbReference>
<dbReference type="Pfam" id="PF08615">
    <property type="entry name" value="RNase_H2_suC"/>
    <property type="match status" value="2"/>
</dbReference>
<organism evidence="2 3">
    <name type="scientific">Cryptococcus neoformans (strain H99 / ATCC 208821 / CBS 10515 / FGSC 9487)</name>
    <name type="common">Cryptococcus neoformans var. grubii serotype A</name>
    <dbReference type="NCBI Taxonomy" id="235443"/>
    <lineage>
        <taxon>Eukaryota</taxon>
        <taxon>Fungi</taxon>
        <taxon>Dikarya</taxon>
        <taxon>Basidiomycota</taxon>
        <taxon>Agaricomycotina</taxon>
        <taxon>Tremellomycetes</taxon>
        <taxon>Tremellales</taxon>
        <taxon>Cryptococcaceae</taxon>
        <taxon>Cryptococcus</taxon>
        <taxon>Cryptococcus neoformans species complex</taxon>
    </lineage>
</organism>
<dbReference type="KEGG" id="cng:CNAG_03671"/>
<dbReference type="GO" id="GO:0032299">
    <property type="term" value="C:ribonuclease H2 complex"/>
    <property type="evidence" value="ECO:0007669"/>
    <property type="project" value="InterPro"/>
</dbReference>
<name>J9VIE1_CRYN9</name>
<feature type="region of interest" description="Disordered" evidence="1">
    <location>
        <begin position="333"/>
        <end position="372"/>
    </location>
</feature>
<dbReference type="InterPro" id="IPR013924">
    <property type="entry name" value="RNase_H2_suC"/>
</dbReference>
<dbReference type="EMBL" id="CP003821">
    <property type="protein sequence ID" value="AFR93176.1"/>
    <property type="molecule type" value="Genomic_DNA"/>
</dbReference>
<evidence type="ECO:0000313" key="2">
    <source>
        <dbReference type="EMBL" id="AFR93176.1"/>
    </source>
</evidence>
<keyword evidence="3" id="KW-1185">Reference proteome</keyword>
<protein>
    <submittedName>
        <fullName evidence="2">Uncharacterized protein</fullName>
    </submittedName>
</protein>
<feature type="compositionally biased region" description="Basic and acidic residues" evidence="1">
    <location>
        <begin position="333"/>
        <end position="356"/>
    </location>
</feature>
<dbReference type="AlphaFoldDB" id="J9VIE1"/>
<proteinExistence type="predicted"/>
<evidence type="ECO:0000256" key="1">
    <source>
        <dbReference type="SAM" id="MobiDB-lite"/>
    </source>
</evidence>
<feature type="compositionally biased region" description="Low complexity" evidence="1">
    <location>
        <begin position="115"/>
        <end position="136"/>
    </location>
</feature>
<dbReference type="GO" id="GO:0006401">
    <property type="term" value="P:RNA catabolic process"/>
    <property type="evidence" value="ECO:0007669"/>
    <property type="project" value="InterPro"/>
</dbReference>
<accession>J9VIE1</accession>